<dbReference type="RefSeq" id="WP_387718383.1">
    <property type="nucleotide sequence ID" value="NZ_JBIAPI010000003.1"/>
</dbReference>
<sequence length="172" mass="18640">MLYLQVVAAMSRSVSSSASLRVERDTTAGLLAIGRRRVPLGDRLCVERGSAARSLGVRRHVVPLDDRLGLAGRCMGHHGVLTRNSSPLCSAGLSVPSRRRPSEHHGVLYLQVVAAMSRSVSSSASLRVERDTMAGLLAIGRRDVPLGDRLRVEWDIMAYSPGVRRHVVPLGE</sequence>
<evidence type="ECO:0000313" key="2">
    <source>
        <dbReference type="Proteomes" id="UP001601948"/>
    </source>
</evidence>
<gene>
    <name evidence="1" type="ORF">ACFYV7_17255</name>
</gene>
<reference evidence="1 2" key="1">
    <citation type="submission" date="2024-10" db="EMBL/GenBank/DDBJ databases">
        <title>The Natural Products Discovery Center: Release of the First 8490 Sequenced Strains for Exploring Actinobacteria Biosynthetic Diversity.</title>
        <authorList>
            <person name="Kalkreuter E."/>
            <person name="Kautsar S.A."/>
            <person name="Yang D."/>
            <person name="Bader C.D."/>
            <person name="Teijaro C.N."/>
            <person name="Fluegel L."/>
            <person name="Davis C.M."/>
            <person name="Simpson J.R."/>
            <person name="Lauterbach L."/>
            <person name="Steele A.D."/>
            <person name="Gui C."/>
            <person name="Meng S."/>
            <person name="Li G."/>
            <person name="Viehrig K."/>
            <person name="Ye F."/>
            <person name="Su P."/>
            <person name="Kiefer A.F."/>
            <person name="Nichols A."/>
            <person name="Cepeda A.J."/>
            <person name="Yan W."/>
            <person name="Fan B."/>
            <person name="Jiang Y."/>
            <person name="Adhikari A."/>
            <person name="Zheng C.-J."/>
            <person name="Schuster L."/>
            <person name="Cowan T.M."/>
            <person name="Smanski M.J."/>
            <person name="Chevrette M.G."/>
            <person name="De Carvalho L.P.S."/>
            <person name="Shen B."/>
        </authorList>
    </citation>
    <scope>NUCLEOTIDE SEQUENCE [LARGE SCALE GENOMIC DNA]</scope>
    <source>
        <strain evidence="1 2">NPDC003040</strain>
    </source>
</reference>
<accession>A0ABW6QTI0</accession>
<evidence type="ECO:0000313" key="1">
    <source>
        <dbReference type="EMBL" id="MFF3224545.1"/>
    </source>
</evidence>
<protein>
    <submittedName>
        <fullName evidence="1">Uncharacterized protein</fullName>
    </submittedName>
</protein>
<organism evidence="1 2">
    <name type="scientific">Nocardia suismassiliense</name>
    <dbReference type="NCBI Taxonomy" id="2077092"/>
    <lineage>
        <taxon>Bacteria</taxon>
        <taxon>Bacillati</taxon>
        <taxon>Actinomycetota</taxon>
        <taxon>Actinomycetes</taxon>
        <taxon>Mycobacteriales</taxon>
        <taxon>Nocardiaceae</taxon>
        <taxon>Nocardia</taxon>
    </lineage>
</organism>
<dbReference type="EMBL" id="JBIAPI010000003">
    <property type="protein sequence ID" value="MFF3224545.1"/>
    <property type="molecule type" value="Genomic_DNA"/>
</dbReference>
<comment type="caution">
    <text evidence="1">The sequence shown here is derived from an EMBL/GenBank/DDBJ whole genome shotgun (WGS) entry which is preliminary data.</text>
</comment>
<proteinExistence type="predicted"/>
<name>A0ABW6QTI0_9NOCA</name>
<keyword evidence="2" id="KW-1185">Reference proteome</keyword>
<dbReference type="Proteomes" id="UP001601948">
    <property type="component" value="Unassembled WGS sequence"/>
</dbReference>